<dbReference type="InterPro" id="IPR009019">
    <property type="entry name" value="KH_sf_prok-type"/>
</dbReference>
<keyword evidence="1 7" id="KW-0806">Transcription termination</keyword>
<dbReference type="GO" id="GO:0003723">
    <property type="term" value="F:RNA binding"/>
    <property type="evidence" value="ECO:0007669"/>
    <property type="project" value="UniProtKB-UniRule"/>
</dbReference>
<dbReference type="Pfam" id="PF00575">
    <property type="entry name" value="S1"/>
    <property type="match status" value="1"/>
</dbReference>
<evidence type="ECO:0000256" key="1">
    <source>
        <dbReference type="ARBA" id="ARBA00022472"/>
    </source>
</evidence>
<dbReference type="EMBL" id="PFET01000008">
    <property type="protein sequence ID" value="PJE75926.1"/>
    <property type="molecule type" value="Genomic_DNA"/>
</dbReference>
<dbReference type="PANTHER" id="PTHR22648:SF0">
    <property type="entry name" value="TRANSCRIPTION TERMINATION_ANTITERMINATION PROTEIN NUSA"/>
    <property type="match status" value="1"/>
</dbReference>
<dbReference type="InterPro" id="IPR003029">
    <property type="entry name" value="S1_domain"/>
</dbReference>
<evidence type="ECO:0000256" key="7">
    <source>
        <dbReference type="HAMAP-Rule" id="MF_00945"/>
    </source>
</evidence>
<dbReference type="SUPFAM" id="SSF50249">
    <property type="entry name" value="Nucleic acid-binding proteins"/>
    <property type="match status" value="1"/>
</dbReference>
<dbReference type="Pfam" id="PF08529">
    <property type="entry name" value="NusA_N"/>
    <property type="match status" value="1"/>
</dbReference>
<dbReference type="Gene3D" id="3.30.1480.10">
    <property type="entry name" value="NusA, N-terminal domain"/>
    <property type="match status" value="1"/>
</dbReference>
<comment type="subcellular location">
    <subcellularLocation>
        <location evidence="7">Cytoplasm</location>
    </subcellularLocation>
</comment>
<reference evidence="11 12" key="1">
    <citation type="submission" date="2017-09" db="EMBL/GenBank/DDBJ databases">
        <title>Depth-based differentiation of microbial function through sediment-hosted aquifers and enrichment of novel symbionts in the deep terrestrial subsurface.</title>
        <authorList>
            <person name="Probst A.J."/>
            <person name="Ladd B."/>
            <person name="Jarett J.K."/>
            <person name="Geller-Mcgrath D.E."/>
            <person name="Sieber C.M."/>
            <person name="Emerson J.B."/>
            <person name="Anantharaman K."/>
            <person name="Thomas B.C."/>
            <person name="Malmstrom R."/>
            <person name="Stieglmeier M."/>
            <person name="Klingl A."/>
            <person name="Woyke T."/>
            <person name="Ryan C.M."/>
            <person name="Banfield J.F."/>
        </authorList>
    </citation>
    <scope>NUCLEOTIDE SEQUENCE [LARGE SCALE GENOMIC DNA]</scope>
    <source>
        <strain evidence="11">CG10_big_fil_rev_8_21_14_0_10_48_11</strain>
    </source>
</reference>
<evidence type="ECO:0000256" key="9">
    <source>
        <dbReference type="SAM" id="SignalP"/>
    </source>
</evidence>
<evidence type="ECO:0000256" key="6">
    <source>
        <dbReference type="ARBA" id="ARBA00023163"/>
    </source>
</evidence>
<comment type="caution">
    <text evidence="11">The sequence shown here is derived from an EMBL/GenBank/DDBJ whole genome shotgun (WGS) entry which is preliminary data.</text>
</comment>
<keyword evidence="9" id="KW-0732">Signal</keyword>
<dbReference type="GO" id="GO:0005829">
    <property type="term" value="C:cytosol"/>
    <property type="evidence" value="ECO:0007669"/>
    <property type="project" value="TreeGrafter"/>
</dbReference>
<dbReference type="Pfam" id="PF13184">
    <property type="entry name" value="KH_NusA_1st"/>
    <property type="match status" value="1"/>
</dbReference>
<dbReference type="HAMAP" id="MF_00945_B">
    <property type="entry name" value="NusA_B"/>
    <property type="match status" value="1"/>
</dbReference>
<dbReference type="NCBIfam" id="TIGR01953">
    <property type="entry name" value="NusA"/>
    <property type="match status" value="1"/>
</dbReference>
<feature type="domain" description="S1 motif" evidence="10">
    <location>
        <begin position="178"/>
        <end position="242"/>
    </location>
</feature>
<gene>
    <name evidence="7 11" type="primary">nusA</name>
    <name evidence="11" type="ORF">COV04_02100</name>
</gene>
<dbReference type="InterPro" id="IPR010213">
    <property type="entry name" value="TF_NusA"/>
</dbReference>
<protein>
    <recommendedName>
        <fullName evidence="7">Transcription termination/antitermination protein NusA</fullName>
    </recommendedName>
</protein>
<evidence type="ECO:0000256" key="2">
    <source>
        <dbReference type="ARBA" id="ARBA00022490"/>
    </source>
</evidence>
<dbReference type="InterPro" id="IPR013735">
    <property type="entry name" value="TF_NusA_N"/>
</dbReference>
<dbReference type="FunFam" id="3.30.300.20:FF:000005">
    <property type="entry name" value="Transcription termination/antitermination protein NusA"/>
    <property type="match status" value="1"/>
</dbReference>
<comment type="subunit">
    <text evidence="7">Monomer. Binds directly to the core enzyme of the DNA-dependent RNA polymerase and to nascent RNA.</text>
</comment>
<evidence type="ECO:0000313" key="12">
    <source>
        <dbReference type="Proteomes" id="UP000231152"/>
    </source>
</evidence>
<keyword evidence="3 7" id="KW-0889">Transcription antitermination</keyword>
<dbReference type="InterPro" id="IPR036555">
    <property type="entry name" value="NusA_N_sf"/>
</dbReference>
<evidence type="ECO:0000259" key="10">
    <source>
        <dbReference type="PROSITE" id="PS50126"/>
    </source>
</evidence>
<dbReference type="GO" id="GO:0031564">
    <property type="term" value="P:transcription antitermination"/>
    <property type="evidence" value="ECO:0007669"/>
    <property type="project" value="UniProtKB-UniRule"/>
</dbReference>
<evidence type="ECO:0000256" key="3">
    <source>
        <dbReference type="ARBA" id="ARBA00022814"/>
    </source>
</evidence>
<dbReference type="InterPro" id="IPR058582">
    <property type="entry name" value="KH_NusA_2nd"/>
</dbReference>
<keyword evidence="6 7" id="KW-0804">Transcription</keyword>
<dbReference type="CDD" id="cd04455">
    <property type="entry name" value="S1_NusA"/>
    <property type="match status" value="1"/>
</dbReference>
<keyword evidence="4 7" id="KW-0694">RNA-binding</keyword>
<evidence type="ECO:0000256" key="5">
    <source>
        <dbReference type="ARBA" id="ARBA00023015"/>
    </source>
</evidence>
<dbReference type="Gene3D" id="3.30.300.20">
    <property type="match status" value="2"/>
</dbReference>
<dbReference type="InterPro" id="IPR004087">
    <property type="entry name" value="KH_dom"/>
</dbReference>
<dbReference type="PROSITE" id="PS50126">
    <property type="entry name" value="S1"/>
    <property type="match status" value="1"/>
</dbReference>
<feature type="compositionally biased region" description="Basic and acidic residues" evidence="8">
    <location>
        <begin position="415"/>
        <end position="434"/>
    </location>
</feature>
<dbReference type="CDD" id="cd02134">
    <property type="entry name" value="KH-II_NusA_rpt1"/>
    <property type="match status" value="1"/>
</dbReference>
<dbReference type="PANTHER" id="PTHR22648">
    <property type="entry name" value="TRANSCRIPTION TERMINATION FACTOR NUSA"/>
    <property type="match status" value="1"/>
</dbReference>
<dbReference type="PROSITE" id="PS50084">
    <property type="entry name" value="KH_TYPE_1"/>
    <property type="match status" value="1"/>
</dbReference>
<dbReference type="InterPro" id="IPR025249">
    <property type="entry name" value="TF_NusA_KH_1st"/>
</dbReference>
<dbReference type="SMART" id="SM00316">
    <property type="entry name" value="S1"/>
    <property type="match status" value="1"/>
</dbReference>
<feature type="chain" id="PRO_5014670122" description="Transcription termination/antitermination protein NusA" evidence="9">
    <location>
        <begin position="24"/>
        <end position="434"/>
    </location>
</feature>
<evidence type="ECO:0000313" key="11">
    <source>
        <dbReference type="EMBL" id="PJE75926.1"/>
    </source>
</evidence>
<organism evidence="11 12">
    <name type="scientific">Candidatus Uhrbacteria bacterium CG10_big_fil_rev_8_21_14_0_10_48_11</name>
    <dbReference type="NCBI Taxonomy" id="1975037"/>
    <lineage>
        <taxon>Bacteria</taxon>
        <taxon>Candidatus Uhriibacteriota</taxon>
    </lineage>
</organism>
<dbReference type="InterPro" id="IPR012340">
    <property type="entry name" value="NA-bd_OB-fold"/>
</dbReference>
<dbReference type="SMART" id="SM00322">
    <property type="entry name" value="KH"/>
    <property type="match status" value="2"/>
</dbReference>
<keyword evidence="2 7" id="KW-0963">Cytoplasm</keyword>
<dbReference type="SUPFAM" id="SSF69705">
    <property type="entry name" value="Transcription factor NusA, N-terminal domain"/>
    <property type="match status" value="1"/>
</dbReference>
<feature type="region of interest" description="Disordered" evidence="8">
    <location>
        <begin position="390"/>
        <end position="434"/>
    </location>
</feature>
<dbReference type="Pfam" id="PF26594">
    <property type="entry name" value="KH_NusA_2nd"/>
    <property type="match status" value="1"/>
</dbReference>
<dbReference type="SUPFAM" id="SSF54814">
    <property type="entry name" value="Prokaryotic type KH domain (KH-domain type II)"/>
    <property type="match status" value="2"/>
</dbReference>
<dbReference type="GO" id="GO:0006353">
    <property type="term" value="P:DNA-templated transcription termination"/>
    <property type="evidence" value="ECO:0007669"/>
    <property type="project" value="UniProtKB-UniRule"/>
</dbReference>
<accession>A0A2M8LEW3</accession>
<dbReference type="InterPro" id="IPR015946">
    <property type="entry name" value="KH_dom-like_a/b"/>
</dbReference>
<sequence>MSFLFAPAGLTLLSMTTASPIKAAVEQIAEEKGLMVASIVGTIEAALAAAYRKDFGEKNQNIRVSFDLDTAETHVFDVKTVIDDALVEAAEARAEEEGGGASPEEEEEFRYNPKLHLGLTAARELKDSAEVGEEIRTELSVPGEYGRMAAQTAKQVIIQKIREAEHANVFEAYKDKVHQVITATVQRRDGRTIIMDLGRGTGILPFEEQMPRERYNVGDRLRVYVLQVSEMPKGPEILLSRSHPEVVRQVFAMEIPEIANGLIEIKGLSREAGARSKVAVAAVDPNVDPIGSCVGQRGTRVQTIISELAGEKIDIIEFSDDPIRYISNALSPAKVLTLEVDEDEHTAVATVAEDQLSLAIGKGGQNVRLAAKLTGWRIDIRSEEGELQEIEEDGETTVIPAVDDDDEEVVGTTDSVDKEAEGVEEKPATEETNA</sequence>
<dbReference type="Proteomes" id="UP000231152">
    <property type="component" value="Unassembled WGS sequence"/>
</dbReference>
<evidence type="ECO:0000256" key="4">
    <source>
        <dbReference type="ARBA" id="ARBA00022884"/>
    </source>
</evidence>
<keyword evidence="5 7" id="KW-0805">Transcription regulation</keyword>
<dbReference type="InterPro" id="IPR030842">
    <property type="entry name" value="TF_NusA_bacterial"/>
</dbReference>
<comment type="similarity">
    <text evidence="7">Belongs to the NusA family.</text>
</comment>
<name>A0A2M8LEW3_9BACT</name>
<dbReference type="FunFam" id="3.30.300.20:FF:000002">
    <property type="entry name" value="Transcription termination/antitermination protein NusA"/>
    <property type="match status" value="1"/>
</dbReference>
<proteinExistence type="inferred from homology"/>
<dbReference type="GO" id="GO:0003700">
    <property type="term" value="F:DNA-binding transcription factor activity"/>
    <property type="evidence" value="ECO:0007669"/>
    <property type="project" value="InterPro"/>
</dbReference>
<dbReference type="Gene3D" id="2.40.50.140">
    <property type="entry name" value="Nucleic acid-binding proteins"/>
    <property type="match status" value="1"/>
</dbReference>
<comment type="function">
    <text evidence="7">Participates in both transcription termination and antitermination.</text>
</comment>
<feature type="signal peptide" evidence="9">
    <location>
        <begin position="1"/>
        <end position="23"/>
    </location>
</feature>
<dbReference type="CDD" id="cd22529">
    <property type="entry name" value="KH-II_NusA_rpt2"/>
    <property type="match status" value="1"/>
</dbReference>
<dbReference type="AlphaFoldDB" id="A0A2M8LEW3"/>
<evidence type="ECO:0000256" key="8">
    <source>
        <dbReference type="SAM" id="MobiDB-lite"/>
    </source>
</evidence>